<feature type="region of interest" description="Disordered" evidence="1">
    <location>
        <begin position="1"/>
        <end position="27"/>
    </location>
</feature>
<feature type="compositionally biased region" description="Pro residues" evidence="1">
    <location>
        <begin position="1"/>
        <end position="10"/>
    </location>
</feature>
<keyword evidence="2" id="KW-0472">Membrane</keyword>
<evidence type="ECO:0000256" key="2">
    <source>
        <dbReference type="SAM" id="Phobius"/>
    </source>
</evidence>
<feature type="transmembrane region" description="Helical" evidence="2">
    <location>
        <begin position="35"/>
        <end position="53"/>
    </location>
</feature>
<gene>
    <name evidence="4" type="ORF">ACFFSA_05345</name>
</gene>
<feature type="domain" description="DUF4350" evidence="3">
    <location>
        <begin position="65"/>
        <end position="232"/>
    </location>
</feature>
<comment type="caution">
    <text evidence="4">The sequence shown here is derived from an EMBL/GenBank/DDBJ whole genome shotgun (WGS) entry which is preliminary data.</text>
</comment>
<keyword evidence="5" id="KW-1185">Reference proteome</keyword>
<sequence>MSVLTPPPAAGAPAQDGGSYSTSPTARSTWRGSRLIALLGLIIVLVAIAGVLFTPQRGPSRPLDPDDTSLQGAKALAQVLKSRGVAVDRVDSVQAAVDRATTGNRLLLITDVSYFNEYTLATIQGDRLILGDQPGLDALAPGVRSELARARTRSREPECALPAATAGGSAYIGGTDFTAPAGATGCYPSGEGYALVSLPNAGGTTTVVGDASFMTNQFLAEDGNAALALNLIGTGKRVTWLVPPENPPPISELPGERGESMYDLMPESIRWTIYMSLIALAVTAFWRGRRLGPVVTEKLPVVVRAAETVEGRGRLYRARRARQRAADSLRAGTIDRLRPRLGLASGAGPQEIVAALAARTGEASQQVGAALYGPPPADDAGLVGLAGYLDFIERQVSEP</sequence>
<feature type="compositionally biased region" description="Polar residues" evidence="1">
    <location>
        <begin position="18"/>
        <end position="27"/>
    </location>
</feature>
<dbReference type="InterPro" id="IPR025646">
    <property type="entry name" value="DUF4350"/>
</dbReference>
<evidence type="ECO:0000256" key="1">
    <source>
        <dbReference type="SAM" id="MobiDB-lite"/>
    </source>
</evidence>
<dbReference type="Proteomes" id="UP001589532">
    <property type="component" value="Unassembled WGS sequence"/>
</dbReference>
<organism evidence="4 5">
    <name type="scientific">Nonomuraea helvata</name>
    <dbReference type="NCBI Taxonomy" id="37484"/>
    <lineage>
        <taxon>Bacteria</taxon>
        <taxon>Bacillati</taxon>
        <taxon>Actinomycetota</taxon>
        <taxon>Actinomycetes</taxon>
        <taxon>Streptosporangiales</taxon>
        <taxon>Streptosporangiaceae</taxon>
        <taxon>Nonomuraea</taxon>
    </lineage>
</organism>
<evidence type="ECO:0000313" key="4">
    <source>
        <dbReference type="EMBL" id="MFB9622500.1"/>
    </source>
</evidence>
<protein>
    <submittedName>
        <fullName evidence="4">DUF4350 domain-containing protein</fullName>
    </submittedName>
</protein>
<dbReference type="EMBL" id="JBHMBW010000003">
    <property type="protein sequence ID" value="MFB9622500.1"/>
    <property type="molecule type" value="Genomic_DNA"/>
</dbReference>
<dbReference type="Pfam" id="PF14258">
    <property type="entry name" value="DUF4350"/>
    <property type="match status" value="1"/>
</dbReference>
<evidence type="ECO:0000259" key="3">
    <source>
        <dbReference type="Pfam" id="PF14258"/>
    </source>
</evidence>
<reference evidence="4 5" key="1">
    <citation type="submission" date="2024-09" db="EMBL/GenBank/DDBJ databases">
        <authorList>
            <person name="Sun Q."/>
            <person name="Mori K."/>
        </authorList>
    </citation>
    <scope>NUCLEOTIDE SEQUENCE [LARGE SCALE GENOMIC DNA]</scope>
    <source>
        <strain evidence="4 5">JCM 3143</strain>
    </source>
</reference>
<keyword evidence="2" id="KW-1133">Transmembrane helix</keyword>
<name>A0ABV5RSV1_9ACTN</name>
<dbReference type="RefSeq" id="WP_344996631.1">
    <property type="nucleotide sequence ID" value="NZ_BAAAXV010000009.1"/>
</dbReference>
<evidence type="ECO:0000313" key="5">
    <source>
        <dbReference type="Proteomes" id="UP001589532"/>
    </source>
</evidence>
<accession>A0ABV5RSV1</accession>
<keyword evidence="2" id="KW-0812">Transmembrane</keyword>
<proteinExistence type="predicted"/>